<name>A0A437MXN1_9SPHI</name>
<accession>A0A437MXN1</accession>
<evidence type="ECO:0000313" key="2">
    <source>
        <dbReference type="Proteomes" id="UP000282759"/>
    </source>
</evidence>
<protein>
    <submittedName>
        <fullName evidence="1">Uncharacterized protein</fullName>
    </submittedName>
</protein>
<keyword evidence="2" id="KW-1185">Reference proteome</keyword>
<reference evidence="1 2" key="1">
    <citation type="submission" date="2019-01" db="EMBL/GenBank/DDBJ databases">
        <authorList>
            <person name="Chen W.-M."/>
        </authorList>
    </citation>
    <scope>NUCLEOTIDE SEQUENCE [LARGE SCALE GENOMIC DNA]</scope>
    <source>
        <strain evidence="1 2">YBJ-36</strain>
    </source>
</reference>
<organism evidence="1 2">
    <name type="scientific">Mucilaginibacter limnophilus</name>
    <dbReference type="NCBI Taxonomy" id="1932778"/>
    <lineage>
        <taxon>Bacteria</taxon>
        <taxon>Pseudomonadati</taxon>
        <taxon>Bacteroidota</taxon>
        <taxon>Sphingobacteriia</taxon>
        <taxon>Sphingobacteriales</taxon>
        <taxon>Sphingobacteriaceae</taxon>
        <taxon>Mucilaginibacter</taxon>
    </lineage>
</organism>
<gene>
    <name evidence="1" type="ORF">EOD41_00320</name>
</gene>
<dbReference type="AlphaFoldDB" id="A0A437MXN1"/>
<comment type="caution">
    <text evidence="1">The sequence shown here is derived from an EMBL/GenBank/DDBJ whole genome shotgun (WGS) entry which is preliminary data.</text>
</comment>
<proteinExistence type="predicted"/>
<dbReference type="RefSeq" id="WP_127702796.1">
    <property type="nucleotide sequence ID" value="NZ_SACK01000001.1"/>
</dbReference>
<dbReference type="OrthoDB" id="799018at2"/>
<dbReference type="Proteomes" id="UP000282759">
    <property type="component" value="Unassembled WGS sequence"/>
</dbReference>
<sequence length="106" mass="12292">MDNKTLEYQAKVYMYDLGNCAKEYGFKTDDLWELSLTTADEKVLMEKKYMPLLSVKALPEMLSELGRVVKEKLIQAKTGIEKQLNPRNIPSSELVYLIAYNPKRTR</sequence>
<evidence type="ECO:0000313" key="1">
    <source>
        <dbReference type="EMBL" id="RVU02420.1"/>
    </source>
</evidence>
<dbReference type="EMBL" id="SACK01000001">
    <property type="protein sequence ID" value="RVU02420.1"/>
    <property type="molecule type" value="Genomic_DNA"/>
</dbReference>